<dbReference type="FunFam" id="3.80.10.10:FF:000400">
    <property type="entry name" value="Nuclear pore complex protein NUP107"/>
    <property type="match status" value="1"/>
</dbReference>
<organism evidence="10 11">
    <name type="scientific">Dichanthelium oligosanthes</name>
    <dbReference type="NCBI Taxonomy" id="888268"/>
    <lineage>
        <taxon>Eukaryota</taxon>
        <taxon>Viridiplantae</taxon>
        <taxon>Streptophyta</taxon>
        <taxon>Embryophyta</taxon>
        <taxon>Tracheophyta</taxon>
        <taxon>Spermatophyta</taxon>
        <taxon>Magnoliopsida</taxon>
        <taxon>Liliopsida</taxon>
        <taxon>Poales</taxon>
        <taxon>Poaceae</taxon>
        <taxon>PACMAD clade</taxon>
        <taxon>Panicoideae</taxon>
        <taxon>Panicodae</taxon>
        <taxon>Paniceae</taxon>
        <taxon>Dichantheliinae</taxon>
        <taxon>Dichanthelium</taxon>
    </lineage>
</organism>
<accession>A0A1E5VEB2</accession>
<dbReference type="PANTHER" id="PTHR48060:SF21">
    <property type="entry name" value="L DOMAIN-LIKE PROTEIN"/>
    <property type="match status" value="1"/>
</dbReference>
<evidence type="ECO:0000256" key="4">
    <source>
        <dbReference type="ARBA" id="ARBA00022729"/>
    </source>
</evidence>
<dbReference type="FunFam" id="3.80.10.10:FF:000383">
    <property type="entry name" value="Leucine-rich repeat receptor protein kinase EMS1"/>
    <property type="match status" value="1"/>
</dbReference>
<evidence type="ECO:0000256" key="6">
    <source>
        <dbReference type="ARBA" id="ARBA00022989"/>
    </source>
</evidence>
<dbReference type="STRING" id="888268.A0A1E5VEB2"/>
<keyword evidence="11" id="KW-1185">Reference proteome</keyword>
<evidence type="ECO:0000256" key="5">
    <source>
        <dbReference type="ARBA" id="ARBA00022737"/>
    </source>
</evidence>
<comment type="subcellular location">
    <subcellularLocation>
        <location evidence="1">Membrane</location>
        <topology evidence="1">Single-pass membrane protein</topology>
    </subcellularLocation>
</comment>
<evidence type="ECO:0000313" key="11">
    <source>
        <dbReference type="Proteomes" id="UP000095767"/>
    </source>
</evidence>
<dbReference type="GO" id="GO:0099402">
    <property type="term" value="P:plant organ development"/>
    <property type="evidence" value="ECO:0007669"/>
    <property type="project" value="UniProtKB-ARBA"/>
</dbReference>
<keyword evidence="9" id="KW-0325">Glycoprotein</keyword>
<evidence type="ECO:0000256" key="2">
    <source>
        <dbReference type="ARBA" id="ARBA00022614"/>
    </source>
</evidence>
<dbReference type="Gene3D" id="3.80.10.10">
    <property type="entry name" value="Ribonuclease Inhibitor"/>
    <property type="match status" value="3"/>
</dbReference>
<dbReference type="InterPro" id="IPR032675">
    <property type="entry name" value="LRR_dom_sf"/>
</dbReference>
<gene>
    <name evidence="10" type="ORF">BAE44_0015489</name>
</gene>
<dbReference type="InterPro" id="IPR025875">
    <property type="entry name" value="Leu-rich_rpt_4"/>
</dbReference>
<keyword evidence="7" id="KW-0472">Membrane</keyword>
<keyword evidence="8 10" id="KW-0675">Receptor</keyword>
<evidence type="ECO:0000256" key="3">
    <source>
        <dbReference type="ARBA" id="ARBA00022692"/>
    </source>
</evidence>
<evidence type="ECO:0000256" key="9">
    <source>
        <dbReference type="ARBA" id="ARBA00023180"/>
    </source>
</evidence>
<protein>
    <submittedName>
        <fullName evidence="10">Receptor-like protein 12</fullName>
    </submittedName>
</protein>
<dbReference type="GO" id="GO:0016020">
    <property type="term" value="C:membrane"/>
    <property type="evidence" value="ECO:0007669"/>
    <property type="project" value="UniProtKB-SubCell"/>
</dbReference>
<dbReference type="SUPFAM" id="SSF52047">
    <property type="entry name" value="RNI-like"/>
    <property type="match status" value="2"/>
</dbReference>
<reference evidence="10 11" key="1">
    <citation type="submission" date="2016-09" db="EMBL/GenBank/DDBJ databases">
        <title>The draft genome of Dichanthelium oligosanthes: A C3 panicoid grass species.</title>
        <authorList>
            <person name="Studer A.J."/>
            <person name="Schnable J.C."/>
            <person name="Brutnell T.P."/>
        </authorList>
    </citation>
    <scope>NUCLEOTIDE SEQUENCE [LARGE SCALE GENOMIC DNA]</scope>
    <source>
        <strain evidence="11">cv. Kellogg 1175</strain>
        <tissue evidence="10">Leaf</tissue>
    </source>
</reference>
<evidence type="ECO:0000256" key="7">
    <source>
        <dbReference type="ARBA" id="ARBA00023136"/>
    </source>
</evidence>
<keyword evidence="3" id="KW-0812">Transmembrane</keyword>
<dbReference type="FunFam" id="3.80.10.10:FF:000095">
    <property type="entry name" value="LRR receptor-like serine/threonine-protein kinase GSO1"/>
    <property type="match status" value="1"/>
</dbReference>
<dbReference type="Proteomes" id="UP000095767">
    <property type="component" value="Unassembled WGS sequence"/>
</dbReference>
<comment type="caution">
    <text evidence="10">The sequence shown here is derived from an EMBL/GenBank/DDBJ whole genome shotgun (WGS) entry which is preliminary data.</text>
</comment>
<dbReference type="PANTHER" id="PTHR48060">
    <property type="entry name" value="DNA DAMAGE-REPAIR/TOLERATION PROTEIN DRT100"/>
    <property type="match status" value="1"/>
</dbReference>
<dbReference type="OrthoDB" id="442066at2759"/>
<dbReference type="InterPro" id="IPR003591">
    <property type="entry name" value="Leu-rich_rpt_typical-subtyp"/>
</dbReference>
<proteinExistence type="predicted"/>
<keyword evidence="2" id="KW-0433">Leucine-rich repeat</keyword>
<dbReference type="SMART" id="SM00369">
    <property type="entry name" value="LRR_TYP"/>
    <property type="match status" value="7"/>
</dbReference>
<evidence type="ECO:0000256" key="8">
    <source>
        <dbReference type="ARBA" id="ARBA00023170"/>
    </source>
</evidence>
<dbReference type="AlphaFoldDB" id="A0A1E5VEB2"/>
<keyword evidence="4" id="KW-0732">Signal</keyword>
<dbReference type="EMBL" id="LWDX02042362">
    <property type="protein sequence ID" value="OEL23493.1"/>
    <property type="molecule type" value="Genomic_DNA"/>
</dbReference>
<dbReference type="GO" id="GO:0009653">
    <property type="term" value="P:anatomical structure morphogenesis"/>
    <property type="evidence" value="ECO:0007669"/>
    <property type="project" value="UniProtKB-ARBA"/>
</dbReference>
<dbReference type="InterPro" id="IPR053211">
    <property type="entry name" value="DNA_repair-toleration"/>
</dbReference>
<sequence>MYLSSWSSAAAISTTSPCNWEFITCNSAGDVTGLGISSASLNGTLAELDFSAFVQLETLTLVQNDLYCAIPEAIGNLTSLVSLVIQHNPRLHGPIPRSVGHMKQLASLRLQALGLDGAIPDEIGNLTSLKELYLDDNNLTGSVPPTVGKLVKLTSLDLSNNDLAGTIPVVIGNMTELQILNLADNNLQGELPGTLAQLRKLSALFVTNNQLGGDITPCLRNKSSLIEVNVAGNNFSKISAKAICAGGSLLHFVANDNWFADLHDLNFQNCTSLRFLDLAANGILAGTEERIGPLPLTLRNLSKLFSLDLSNCSLTGQAHDLLITDQSILSFPNIEILALSSNYIMGTMPTLLCNANFLKILDLSNNALHGDLPNCLWDLPSLQLVDLSSNYFSGIVPSSMSSSITLQSLHLANNHFEGNFPSIIKNRYKLITLDLGGNSFTGEIPSWIAESLPQLRFLRLSSNMFSGFIPQNIFQFTQLQLLDLSHNKLIGPIPVDFANFTGMTQEQEQEHGEIIYFFVYCEKLQLVWKNENYVYRRMITFIMGIDLSSNLLSQTIPEGLTTLPGLRYLNLSRNHLSGDIPKDIGNLALLESLDLSWNQLEGEIPPSFADLKSISTLNLSNNGLSGMIPTGSQLQTLVDPSIYGNNPGLSGFPLKDVHMHLDEMTQARMMTE</sequence>
<dbReference type="Pfam" id="PF12799">
    <property type="entry name" value="LRR_4"/>
    <property type="match status" value="1"/>
</dbReference>
<dbReference type="FunFam" id="3.80.10.10:FF:000413">
    <property type="entry name" value="Inactive leucine-rich repeat receptor-like protein kinase"/>
    <property type="match status" value="1"/>
</dbReference>
<evidence type="ECO:0000256" key="1">
    <source>
        <dbReference type="ARBA" id="ARBA00004167"/>
    </source>
</evidence>
<keyword evidence="5" id="KW-0677">Repeat</keyword>
<dbReference type="InterPro" id="IPR001611">
    <property type="entry name" value="Leu-rich_rpt"/>
</dbReference>
<dbReference type="Pfam" id="PF00560">
    <property type="entry name" value="LRR_1"/>
    <property type="match status" value="3"/>
</dbReference>
<dbReference type="Pfam" id="PF13855">
    <property type="entry name" value="LRR_8"/>
    <property type="match status" value="3"/>
</dbReference>
<dbReference type="PRINTS" id="PR00019">
    <property type="entry name" value="LEURICHRPT"/>
</dbReference>
<keyword evidence="6" id="KW-1133">Transmembrane helix</keyword>
<evidence type="ECO:0000313" key="10">
    <source>
        <dbReference type="EMBL" id="OEL23493.1"/>
    </source>
</evidence>
<name>A0A1E5VEB2_9POAL</name>